<feature type="domain" description="Radical SAM core" evidence="8">
    <location>
        <begin position="16"/>
        <end position="202"/>
    </location>
</feature>
<keyword evidence="1" id="KW-0004">4Fe-4S</keyword>
<dbReference type="AlphaFoldDB" id="A0A0W8F2N2"/>
<dbReference type="PIRSF" id="PIRSF000370">
    <property type="entry name" value="QueE"/>
    <property type="match status" value="1"/>
</dbReference>
<dbReference type="InterPro" id="IPR058240">
    <property type="entry name" value="rSAM_sf"/>
</dbReference>
<sequence>MIVSEVFRSIQGEGKMQGYPCTFLRLSGCNLSCAWCDTVSAREGGTPLPGDEVMHKVTTLPGSLICITGGEPLLQGDELLPLVVTLHERGYTIMIETNGTIDFREYQPYASICMDVKCPCSGEESDLALLQHISQNDSVKFVVADQGDCRYAEEVLEAHPARGEVFFSPVHGTDYGMVAAFLLERDLPARLQLQLHRIIGVR</sequence>
<evidence type="ECO:0000256" key="6">
    <source>
        <dbReference type="ARBA" id="ARBA00023014"/>
    </source>
</evidence>
<accession>A0A0W8F2N2</accession>
<dbReference type="InterPro" id="IPR007197">
    <property type="entry name" value="rSAM"/>
</dbReference>
<evidence type="ECO:0000256" key="5">
    <source>
        <dbReference type="ARBA" id="ARBA00023004"/>
    </source>
</evidence>
<gene>
    <name evidence="9" type="ORF">ASZ90_015181</name>
</gene>
<evidence type="ECO:0000256" key="2">
    <source>
        <dbReference type="ARBA" id="ARBA00022691"/>
    </source>
</evidence>
<name>A0A0W8F2N2_9ZZZZ</name>
<keyword evidence="5" id="KW-0408">Iron</keyword>
<evidence type="ECO:0000313" key="9">
    <source>
        <dbReference type="EMBL" id="KUG15160.1"/>
    </source>
</evidence>
<dbReference type="SFLD" id="SFLDS00029">
    <property type="entry name" value="Radical_SAM"/>
    <property type="match status" value="1"/>
</dbReference>
<keyword evidence="6" id="KW-0411">Iron-sulfur</keyword>
<dbReference type="Pfam" id="PF04055">
    <property type="entry name" value="Radical_SAM"/>
    <property type="match status" value="1"/>
</dbReference>
<evidence type="ECO:0000256" key="4">
    <source>
        <dbReference type="ARBA" id="ARBA00022842"/>
    </source>
</evidence>
<keyword evidence="3" id="KW-0479">Metal-binding</keyword>
<dbReference type="GO" id="GO:0051539">
    <property type="term" value="F:4 iron, 4 sulfur cluster binding"/>
    <property type="evidence" value="ECO:0007669"/>
    <property type="project" value="UniProtKB-KW"/>
</dbReference>
<proteinExistence type="inferred from homology"/>
<keyword evidence="2" id="KW-0949">S-adenosyl-L-methionine</keyword>
<evidence type="ECO:0000256" key="3">
    <source>
        <dbReference type="ARBA" id="ARBA00022723"/>
    </source>
</evidence>
<reference evidence="9" key="1">
    <citation type="journal article" date="2015" name="Proc. Natl. Acad. Sci. U.S.A.">
        <title>Networks of energetic and metabolic interactions define dynamics in microbial communities.</title>
        <authorList>
            <person name="Embree M."/>
            <person name="Liu J.K."/>
            <person name="Al-Bassam M.M."/>
            <person name="Zengler K."/>
        </authorList>
    </citation>
    <scope>NUCLEOTIDE SEQUENCE</scope>
</reference>
<dbReference type="HAMAP" id="MF_00917">
    <property type="entry name" value="QueE"/>
    <property type="match status" value="1"/>
</dbReference>
<evidence type="ECO:0000256" key="1">
    <source>
        <dbReference type="ARBA" id="ARBA00022485"/>
    </source>
</evidence>
<organism evidence="9">
    <name type="scientific">hydrocarbon metagenome</name>
    <dbReference type="NCBI Taxonomy" id="938273"/>
    <lineage>
        <taxon>unclassified sequences</taxon>
        <taxon>metagenomes</taxon>
        <taxon>ecological metagenomes</taxon>
    </lineage>
</organism>
<dbReference type="EMBL" id="LNQE01001580">
    <property type="protein sequence ID" value="KUG15160.1"/>
    <property type="molecule type" value="Genomic_DNA"/>
</dbReference>
<dbReference type="PROSITE" id="PS51918">
    <property type="entry name" value="RADICAL_SAM"/>
    <property type="match status" value="1"/>
</dbReference>
<evidence type="ECO:0000256" key="7">
    <source>
        <dbReference type="ARBA" id="ARBA00023239"/>
    </source>
</evidence>
<dbReference type="GO" id="GO:0016829">
    <property type="term" value="F:lyase activity"/>
    <property type="evidence" value="ECO:0007669"/>
    <property type="project" value="UniProtKB-KW"/>
</dbReference>
<dbReference type="InterPro" id="IPR024924">
    <property type="entry name" value="7-CO-7-deazaguanine_synth-like"/>
</dbReference>
<keyword evidence="7" id="KW-0456">Lyase</keyword>
<dbReference type="SUPFAM" id="SSF102114">
    <property type="entry name" value="Radical SAM enzymes"/>
    <property type="match status" value="1"/>
</dbReference>
<protein>
    <submittedName>
        <fullName evidence="9">Queuosine biosynthesis quee radical sam</fullName>
    </submittedName>
</protein>
<evidence type="ECO:0000259" key="8">
    <source>
        <dbReference type="PROSITE" id="PS51918"/>
    </source>
</evidence>
<dbReference type="PANTHER" id="PTHR42836:SF1">
    <property type="entry name" value="7-CARBOXY-7-DEAZAGUANINE SYNTHASE"/>
    <property type="match status" value="1"/>
</dbReference>
<dbReference type="CDD" id="cd01335">
    <property type="entry name" value="Radical_SAM"/>
    <property type="match status" value="1"/>
</dbReference>
<keyword evidence="4" id="KW-0460">Magnesium</keyword>
<dbReference type="GO" id="GO:0046872">
    <property type="term" value="F:metal ion binding"/>
    <property type="evidence" value="ECO:0007669"/>
    <property type="project" value="UniProtKB-KW"/>
</dbReference>
<dbReference type="InterPro" id="IPR013785">
    <property type="entry name" value="Aldolase_TIM"/>
</dbReference>
<dbReference type="Gene3D" id="3.20.20.70">
    <property type="entry name" value="Aldolase class I"/>
    <property type="match status" value="1"/>
</dbReference>
<dbReference type="PANTHER" id="PTHR42836">
    <property type="entry name" value="7-CARBOXY-7-DEAZAGUANINE SYNTHASE"/>
    <property type="match status" value="1"/>
</dbReference>
<comment type="caution">
    <text evidence="9">The sequence shown here is derived from an EMBL/GenBank/DDBJ whole genome shotgun (WGS) entry which is preliminary data.</text>
</comment>